<dbReference type="GO" id="GO:0005524">
    <property type="term" value="F:ATP binding"/>
    <property type="evidence" value="ECO:0007669"/>
    <property type="project" value="UniProtKB-KW"/>
</dbReference>
<dbReference type="GO" id="GO:0035861">
    <property type="term" value="C:site of double-strand break"/>
    <property type="evidence" value="ECO:0007669"/>
    <property type="project" value="TreeGrafter"/>
</dbReference>
<reference evidence="14" key="1">
    <citation type="submission" date="2021-01" db="UniProtKB">
        <authorList>
            <consortium name="EnsemblMetazoa"/>
        </authorList>
    </citation>
    <scope>IDENTIFICATION</scope>
    <source>
        <strain evidence="14">DH4</strain>
    </source>
</reference>
<sequence length="1014" mass="117662">MENNINNERKRKSTELDEFQSKRIKEKKNTFYFTEECKTGKIKKILIRNFMCHDALEVILNPNVNFIIGRNGSGKSAILTALTVGLGARANVTSRGASVKSFIKKGKNTATIEVTLFNKGSMAYKPDVYGDSITVFRSIGTTSFYKLKNWKGEVVSTKRTELINILRAMNIQIDNPISILNQDISRTFLVSSKPEEKYELFMKATLLDIIGNNYKEAELICEQEYEKLKQYNEILSEARKEVEQLKINIKRAEEIDKFRDEVITLEMELLWAIAISEEIKLQKIEEVLKKCENNLKQLQDTELFAESKDEEMNKKIQKLKEEIESAEEEVNNNFETYNKAKQEYNINKNTHSIKVREWRSIQSKIKRFEDDIIILRKEIQRLESGDNTEQNERNQIKQQLIDLEQKLDETEALLRTKQTYQMHLETDKMRLLKEIQTSKIEINSCEKGIERIKLDLNTRKKYSDNILTVFGRNIPRLLRRIEEEYSNGNFKEKPRGPLGAYIKMKDPIWAPAVENYLGANTFSTFCVDNSHDAKILNAIMKEIYLNERTPQIICSKFYNAVHDVRAYCTRSPHYSNLLDAMNISDPVVANCLIDQREIECVLLIPTSKEAAEIMSDVSKVPRNCKRAFTQQADMFYPDPHYRSYGGSRSLKARFLQVSVIDTINTLEEEIRSIDNKKNIVIKAYRIACEKEKRTSSELSSVSANVTKLHAIQNQYKSLINDLKDKIEANEAISITVFENIKELENEKEALHVKTHYTTKKLQTLHQALQNAAAEFEQQQRCTNKAVSDATDRCNRIDTSRSINELERLSKDLKNKIFEIERQFGTIEELRRELKEKEAKCGKDLHLASKIEKNYQLHLKRLETRRDLFSNMKQKYGENIKNSFSDVLALRNKKGIIKIDHARKVLELEVHSPNDNKKPMNDARSLSGGERSYSTVAFILALWDCTGLPFYFLDEFDVFMDKVNRRVIMDILLDHTKTHPQSQFTFLTPLDTSNVFAEDYVTIHKLASPERGNQE</sequence>
<keyword evidence="4" id="KW-0158">Chromosome</keyword>
<dbReference type="EnsemblMetazoa" id="XM_006571839">
    <property type="protein sequence ID" value="XP_006571902"/>
    <property type="gene ID" value="LOC727192"/>
</dbReference>
<comment type="subcellular location">
    <subcellularLocation>
        <location evidence="2">Chromosome</location>
    </subcellularLocation>
    <subcellularLocation>
        <location evidence="1">Nucleus</location>
    </subcellularLocation>
</comment>
<dbReference type="OrthoDB" id="10072614at2759"/>
<evidence type="ECO:0000259" key="13">
    <source>
        <dbReference type="Pfam" id="PF02463"/>
    </source>
</evidence>
<dbReference type="Pfam" id="PF02463">
    <property type="entry name" value="SMC_N"/>
    <property type="match status" value="1"/>
</dbReference>
<gene>
    <name evidence="14" type="primary">727192</name>
    <name evidence="16" type="synonym">LOC727192</name>
</gene>
<evidence type="ECO:0000256" key="1">
    <source>
        <dbReference type="ARBA" id="ARBA00004123"/>
    </source>
</evidence>
<feature type="coiled-coil region" evidence="12">
    <location>
        <begin position="758"/>
        <end position="839"/>
    </location>
</feature>
<proteinExistence type="inferred from homology"/>
<evidence type="ECO:0000256" key="6">
    <source>
        <dbReference type="ARBA" id="ARBA00022763"/>
    </source>
</evidence>
<evidence type="ECO:0000313" key="14">
    <source>
        <dbReference type="EnsemblMetazoa" id="XP_006571902"/>
    </source>
</evidence>
<evidence type="ECO:0000256" key="4">
    <source>
        <dbReference type="ARBA" id="ARBA00022454"/>
    </source>
</evidence>
<keyword evidence="9" id="KW-0233">DNA recombination</keyword>
<evidence type="ECO:0000256" key="8">
    <source>
        <dbReference type="ARBA" id="ARBA00023054"/>
    </source>
</evidence>
<keyword evidence="11" id="KW-0539">Nucleus</keyword>
<evidence type="ECO:0000256" key="7">
    <source>
        <dbReference type="ARBA" id="ARBA00022840"/>
    </source>
</evidence>
<evidence type="ECO:0000256" key="12">
    <source>
        <dbReference type="SAM" id="Coils"/>
    </source>
</evidence>
<dbReference type="RefSeq" id="XP_006571902.1">
    <property type="nucleotide sequence ID" value="XM_006571839.3"/>
</dbReference>
<evidence type="ECO:0000313" key="16">
    <source>
        <dbReference type="RefSeq" id="XP_006571902.1"/>
    </source>
</evidence>
<keyword evidence="6" id="KW-0227">DNA damage</keyword>
<keyword evidence="8 12" id="KW-0175">Coiled coil</keyword>
<dbReference type="AlphaFoldDB" id="A0A7M7H130"/>
<keyword evidence="7" id="KW-0067">ATP-binding</keyword>
<evidence type="ECO:0000256" key="9">
    <source>
        <dbReference type="ARBA" id="ARBA00023172"/>
    </source>
</evidence>
<evidence type="ECO:0000313" key="15">
    <source>
        <dbReference type="Proteomes" id="UP000005203"/>
    </source>
</evidence>
<keyword evidence="5" id="KW-0547">Nucleotide-binding</keyword>
<feature type="coiled-coil region" evidence="12">
    <location>
        <begin position="221"/>
        <end position="413"/>
    </location>
</feature>
<dbReference type="GO" id="GO:0005634">
    <property type="term" value="C:nucleus"/>
    <property type="evidence" value="ECO:0007669"/>
    <property type="project" value="UniProtKB-SubCell"/>
</dbReference>
<dbReference type="GO" id="GO:0000724">
    <property type="term" value="P:double-strand break repair via homologous recombination"/>
    <property type="evidence" value="ECO:0007669"/>
    <property type="project" value="TreeGrafter"/>
</dbReference>
<dbReference type="Proteomes" id="UP000005203">
    <property type="component" value="Linkage group LG11"/>
</dbReference>
<comment type="similarity">
    <text evidence="3">Belongs to the SMC family. SMC6 subfamily.</text>
</comment>
<dbReference type="PANTHER" id="PTHR19306">
    <property type="entry name" value="STRUCTURAL MAINTENANCE OF CHROMOSOMES 5,6 SMC5, SMC6"/>
    <property type="match status" value="1"/>
</dbReference>
<accession>A0A7M7H130</accession>
<feature type="domain" description="RecF/RecN/SMC N-terminal" evidence="13">
    <location>
        <begin position="42"/>
        <end position="983"/>
    </location>
</feature>
<evidence type="ECO:0000256" key="2">
    <source>
        <dbReference type="ARBA" id="ARBA00004286"/>
    </source>
</evidence>
<dbReference type="GO" id="GO:0003684">
    <property type="term" value="F:damaged DNA binding"/>
    <property type="evidence" value="ECO:0007669"/>
    <property type="project" value="TreeGrafter"/>
</dbReference>
<dbReference type="SUPFAM" id="SSF52540">
    <property type="entry name" value="P-loop containing nucleoside triphosphate hydrolases"/>
    <property type="match status" value="1"/>
</dbReference>
<accession>A0A8B6ZEG6</accession>
<evidence type="ECO:0000256" key="10">
    <source>
        <dbReference type="ARBA" id="ARBA00023204"/>
    </source>
</evidence>
<dbReference type="GO" id="GO:0003697">
    <property type="term" value="F:single-stranded DNA binding"/>
    <property type="evidence" value="ECO:0007669"/>
    <property type="project" value="TreeGrafter"/>
</dbReference>
<organism evidence="14">
    <name type="scientific">Apis mellifera</name>
    <name type="common">Honeybee</name>
    <dbReference type="NCBI Taxonomy" id="7460"/>
    <lineage>
        <taxon>Eukaryota</taxon>
        <taxon>Metazoa</taxon>
        <taxon>Ecdysozoa</taxon>
        <taxon>Arthropoda</taxon>
        <taxon>Hexapoda</taxon>
        <taxon>Insecta</taxon>
        <taxon>Pterygota</taxon>
        <taxon>Neoptera</taxon>
        <taxon>Endopterygota</taxon>
        <taxon>Hymenoptera</taxon>
        <taxon>Apocrita</taxon>
        <taxon>Aculeata</taxon>
        <taxon>Apoidea</taxon>
        <taxon>Anthophila</taxon>
        <taxon>Apidae</taxon>
        <taxon>Apis</taxon>
    </lineage>
</organism>
<evidence type="ECO:0000256" key="3">
    <source>
        <dbReference type="ARBA" id="ARBA00006793"/>
    </source>
</evidence>
<protein>
    <submittedName>
        <fullName evidence="16">Structural maintenance of chromosomes protein 6 isoform X3</fullName>
    </submittedName>
</protein>
<reference evidence="16" key="2">
    <citation type="submission" date="2025-04" db="UniProtKB">
        <authorList>
            <consortium name="RefSeq"/>
        </authorList>
    </citation>
    <scope>IDENTIFICATION</scope>
    <source>
        <strain evidence="16">DH4</strain>
        <tissue evidence="16">Whole body</tissue>
    </source>
</reference>
<evidence type="ECO:0000256" key="11">
    <source>
        <dbReference type="ARBA" id="ARBA00023242"/>
    </source>
</evidence>
<dbReference type="GO" id="GO:0030915">
    <property type="term" value="C:Smc5-Smc6 complex"/>
    <property type="evidence" value="ECO:0007669"/>
    <property type="project" value="TreeGrafter"/>
</dbReference>
<dbReference type="InterPro" id="IPR003395">
    <property type="entry name" value="RecF/RecN/SMC_N"/>
</dbReference>
<keyword evidence="10" id="KW-0234">DNA repair</keyword>
<evidence type="ECO:0000256" key="5">
    <source>
        <dbReference type="ARBA" id="ARBA00022741"/>
    </source>
</evidence>
<name>A0A7M7H130_APIME</name>
<dbReference type="InterPro" id="IPR027417">
    <property type="entry name" value="P-loop_NTPase"/>
</dbReference>
<keyword evidence="15" id="KW-1185">Reference proteome</keyword>
<dbReference type="Gene3D" id="3.40.50.300">
    <property type="entry name" value="P-loop containing nucleotide triphosphate hydrolases"/>
    <property type="match status" value="2"/>
</dbReference>
<dbReference type="PANTHER" id="PTHR19306:SF6">
    <property type="entry name" value="STRUCTURAL MAINTENANCE OF CHROMOSOMES PROTEIN 6"/>
    <property type="match status" value="1"/>
</dbReference>